<feature type="domain" description="FUZ/MON1/HPS1 third Longin" evidence="7">
    <location>
        <begin position="378"/>
        <end position="485"/>
    </location>
</feature>
<evidence type="ECO:0000256" key="1">
    <source>
        <dbReference type="ARBA" id="ARBA00004380"/>
    </source>
</evidence>
<gene>
    <name evidence="8" type="ORF">FA14DRAFT_150153</name>
</gene>
<dbReference type="GeneID" id="37019206"/>
<evidence type="ECO:0000313" key="9">
    <source>
        <dbReference type="Proteomes" id="UP000245771"/>
    </source>
</evidence>
<dbReference type="Pfam" id="PF19038">
    <property type="entry name" value="Fuz_longin_3"/>
    <property type="match status" value="1"/>
</dbReference>
<comment type="similarity">
    <text evidence="3">Belongs to the MON1/SAND family.</text>
</comment>
<dbReference type="FunCoup" id="A0A316V385">
    <property type="interactions" value="212"/>
</dbReference>
<protein>
    <recommendedName>
        <fullName evidence="2 3">Vacuolar fusion protein MON1</fullName>
    </recommendedName>
</protein>
<organism evidence="8 9">
    <name type="scientific">Meira miltonrushii</name>
    <dbReference type="NCBI Taxonomy" id="1280837"/>
    <lineage>
        <taxon>Eukaryota</taxon>
        <taxon>Fungi</taxon>
        <taxon>Dikarya</taxon>
        <taxon>Basidiomycota</taxon>
        <taxon>Ustilaginomycotina</taxon>
        <taxon>Exobasidiomycetes</taxon>
        <taxon>Exobasidiales</taxon>
        <taxon>Brachybasidiaceae</taxon>
        <taxon>Meira</taxon>
    </lineage>
</organism>
<proteinExistence type="inferred from homology"/>
<dbReference type="PANTHER" id="PTHR13027:SF7">
    <property type="entry name" value="VACUOLAR FUSION PROTEIN MON1 HOMOLOG"/>
    <property type="match status" value="1"/>
</dbReference>
<feature type="compositionally biased region" description="Basic and acidic residues" evidence="4">
    <location>
        <begin position="10"/>
        <end position="30"/>
    </location>
</feature>
<keyword evidence="3" id="KW-0472">Membrane</keyword>
<dbReference type="InterPro" id="IPR043970">
    <property type="entry name" value="FUZ/MON1/HPS1_longin_3"/>
</dbReference>
<dbReference type="GO" id="GO:0016192">
    <property type="term" value="P:vesicle-mediated transport"/>
    <property type="evidence" value="ECO:0007669"/>
    <property type="project" value="InterPro"/>
</dbReference>
<accession>A0A316V385</accession>
<evidence type="ECO:0000256" key="2">
    <source>
        <dbReference type="ARBA" id="ARBA00018132"/>
    </source>
</evidence>
<feature type="domain" description="FUZ/MON1/HPS1 first Longin" evidence="5">
    <location>
        <begin position="51"/>
        <end position="185"/>
    </location>
</feature>
<dbReference type="Pfam" id="PF19036">
    <property type="entry name" value="Fuz_longin_1"/>
    <property type="match status" value="1"/>
</dbReference>
<comment type="function">
    <text evidence="3">Required for multiple vacuole delivery pathways including the cytoplasm to vacuole transport (Cvt), autophagy, pexophagy and endocytosis.</text>
</comment>
<dbReference type="AlphaFoldDB" id="A0A316V385"/>
<dbReference type="PRINTS" id="PR01546">
    <property type="entry name" value="YEAST73DUF"/>
</dbReference>
<dbReference type="InterPro" id="IPR043972">
    <property type="entry name" value="FUZ/MON1/HPS1_longin_1"/>
</dbReference>
<keyword evidence="3" id="KW-0967">Endosome</keyword>
<dbReference type="STRING" id="1280837.A0A316V385"/>
<evidence type="ECO:0000259" key="6">
    <source>
        <dbReference type="Pfam" id="PF19037"/>
    </source>
</evidence>
<evidence type="ECO:0000256" key="3">
    <source>
        <dbReference type="RuleBase" id="RU367048"/>
    </source>
</evidence>
<dbReference type="GO" id="GO:0000329">
    <property type="term" value="C:fungal-type vacuole membrane"/>
    <property type="evidence" value="ECO:0007669"/>
    <property type="project" value="TreeGrafter"/>
</dbReference>
<dbReference type="GO" id="GO:0006914">
    <property type="term" value="P:autophagy"/>
    <property type="evidence" value="ECO:0007669"/>
    <property type="project" value="UniProtKB-UniRule"/>
</dbReference>
<feature type="region of interest" description="Disordered" evidence="4">
    <location>
        <begin position="1"/>
        <end position="32"/>
    </location>
</feature>
<name>A0A316V385_9BASI</name>
<dbReference type="InterPro" id="IPR004353">
    <property type="entry name" value="Mon1"/>
</dbReference>
<sequence length="496" mass="55529">MEQATAASIAEKERKQAGGKVDEHDLREEEFGIPDEDLERYGGERYPAHEYLILSTAGKPVFWSKIKQSIQDEEDQMEATRVGLLQAIISNYAENNKKKLYETSAEVLELPKTGKTTFLLRPPLYLVAVSYWDEPNSTLRNHLEYLHQAVISLVSASKLNKLFDRAANFDLKRLLQGTDNILDSLLTRLQLETIAMRGALQPLRLNAAIRHDVGAALIPTRSKQARPQDALYAVLLTRNGIVTLARRRKHSIHPVDCHLLVNTVLSTNALKEGGTQSWVPICLPKFAPQGFLYAHVSFLDDEGKQDKNEKVKGDTTAASASNRHPDLGLVLVTANPDGFDDMSAWRDRIVDEAATRSTSTNATTTSIRYSADELGIAGLRHFCFKWRSNVQSTSSSYEDPYTPGTDDHRRLLYLYGLAYEYQSMGIGTSQGRSTTSTHVIRTQNEAILAWSTPPFELYICASPHIPNSTLINMAKSVVKWVKQEEHQLFIVSAPIF</sequence>
<reference evidence="8 9" key="1">
    <citation type="journal article" date="2018" name="Mol. Biol. Evol.">
        <title>Broad Genomic Sampling Reveals a Smut Pathogenic Ancestry of the Fungal Clade Ustilaginomycotina.</title>
        <authorList>
            <person name="Kijpornyongpan T."/>
            <person name="Mondo S.J."/>
            <person name="Barry K."/>
            <person name="Sandor L."/>
            <person name="Lee J."/>
            <person name="Lipzen A."/>
            <person name="Pangilinan J."/>
            <person name="LaButti K."/>
            <person name="Hainaut M."/>
            <person name="Henrissat B."/>
            <person name="Grigoriev I.V."/>
            <person name="Spatafora J.W."/>
            <person name="Aime M.C."/>
        </authorList>
    </citation>
    <scope>NUCLEOTIDE SEQUENCE [LARGE SCALE GENOMIC DNA]</scope>
    <source>
        <strain evidence="8 9">MCA 3882</strain>
    </source>
</reference>
<feature type="domain" description="FUZ/MON1/HPS1 second Longin" evidence="6">
    <location>
        <begin position="229"/>
        <end position="350"/>
    </location>
</feature>
<dbReference type="Proteomes" id="UP000245771">
    <property type="component" value="Unassembled WGS sequence"/>
</dbReference>
<dbReference type="OrthoDB" id="272411at2759"/>
<keyword evidence="3" id="KW-0653">Protein transport</keyword>
<evidence type="ECO:0000256" key="4">
    <source>
        <dbReference type="SAM" id="MobiDB-lite"/>
    </source>
</evidence>
<evidence type="ECO:0000259" key="7">
    <source>
        <dbReference type="Pfam" id="PF19038"/>
    </source>
</evidence>
<keyword evidence="3" id="KW-0926">Vacuole</keyword>
<dbReference type="RefSeq" id="XP_025352321.1">
    <property type="nucleotide sequence ID" value="XM_025497425.1"/>
</dbReference>
<evidence type="ECO:0000259" key="5">
    <source>
        <dbReference type="Pfam" id="PF19036"/>
    </source>
</evidence>
<dbReference type="PANTHER" id="PTHR13027">
    <property type="entry name" value="SAND PROTEIN-RELATED"/>
    <property type="match status" value="1"/>
</dbReference>
<dbReference type="GO" id="GO:0032585">
    <property type="term" value="C:multivesicular body membrane"/>
    <property type="evidence" value="ECO:0007669"/>
    <property type="project" value="UniProtKB-SubCell"/>
</dbReference>
<dbReference type="InParanoid" id="A0A316V385"/>
<dbReference type="GO" id="GO:0035658">
    <property type="term" value="C:Mon1-Ccz1 complex"/>
    <property type="evidence" value="ECO:0007669"/>
    <property type="project" value="TreeGrafter"/>
</dbReference>
<dbReference type="Pfam" id="PF19037">
    <property type="entry name" value="Fuz_longin_2"/>
    <property type="match status" value="1"/>
</dbReference>
<comment type="subcellular location">
    <subcellularLocation>
        <location evidence="3">Endosome</location>
        <location evidence="3">Multivesicular body membrane</location>
        <topology evidence="3">Peripheral membrane protein</topology>
    </subcellularLocation>
    <subcellularLocation>
        <location evidence="1 3">Prevacuolar compartment membrane</location>
        <topology evidence="1 3">Peripheral membrane protein</topology>
    </subcellularLocation>
    <subcellularLocation>
        <location evidence="3">Vacuole membrane</location>
        <topology evidence="3">Peripheral membrane protein</topology>
    </subcellularLocation>
</comment>
<keyword evidence="3" id="KW-0813">Transport</keyword>
<keyword evidence="3" id="KW-0072">Autophagy</keyword>
<evidence type="ECO:0000313" key="8">
    <source>
        <dbReference type="EMBL" id="PWN32019.1"/>
    </source>
</evidence>
<keyword evidence="9" id="KW-1185">Reference proteome</keyword>
<dbReference type="InterPro" id="IPR043971">
    <property type="entry name" value="FUZ/MON1/HPS1_longin_2"/>
</dbReference>
<dbReference type="GO" id="GO:0006623">
    <property type="term" value="P:protein targeting to vacuole"/>
    <property type="evidence" value="ECO:0007669"/>
    <property type="project" value="UniProtKB-UniRule"/>
</dbReference>
<dbReference type="EMBL" id="KZ819606">
    <property type="protein sequence ID" value="PWN32019.1"/>
    <property type="molecule type" value="Genomic_DNA"/>
</dbReference>